<evidence type="ECO:0008006" key="3">
    <source>
        <dbReference type="Google" id="ProtNLM"/>
    </source>
</evidence>
<gene>
    <name evidence="1" type="ORF">KYK14_09960</name>
</gene>
<sequence length="191" mass="21852">MAQEIFCAALGEPLVEGVWVYPARWGFPDGEPIQRSFLWRVELRRRQRVLVAQDTGQVLRLTAELAAYLGVIHPSHAVSITDYPSQWKAWRDDGWGIYIMDACDDGIMLSARSRRGTYTCRIEGNDFLELLRTPGGMEKFLIENLHSANRPIPRKKAKPLQPRSSSAQREETCFSSLSFYICHNNTRHASR</sequence>
<protein>
    <recommendedName>
        <fullName evidence="3">NECAP PHear domain-containing protein</fullName>
    </recommendedName>
</protein>
<keyword evidence="2" id="KW-1185">Reference proteome</keyword>
<name>A0ABS6WZ48_9BACT</name>
<dbReference type="RefSeq" id="WP_219158707.1">
    <property type="nucleotide sequence ID" value="NZ_JAHWGL010000033.1"/>
</dbReference>
<dbReference type="Proteomes" id="UP000826188">
    <property type="component" value="Unassembled WGS sequence"/>
</dbReference>
<evidence type="ECO:0000313" key="2">
    <source>
        <dbReference type="Proteomes" id="UP000826188"/>
    </source>
</evidence>
<proteinExistence type="predicted"/>
<accession>A0ABS6WZ48</accession>
<comment type="caution">
    <text evidence="1">The sequence shown here is derived from an EMBL/GenBank/DDBJ whole genome shotgun (WGS) entry which is preliminary data.</text>
</comment>
<dbReference type="EMBL" id="JAHWGL010000033">
    <property type="protein sequence ID" value="MBW3128874.1"/>
    <property type="molecule type" value="Genomic_DNA"/>
</dbReference>
<reference evidence="1 2" key="1">
    <citation type="submission" date="2021-07" db="EMBL/GenBank/DDBJ databases">
        <title>Hymenobacter profundi sp. nov., isolated from deep-sea water.</title>
        <authorList>
            <person name="Kim M.K."/>
        </authorList>
    </citation>
    <scope>NUCLEOTIDE SEQUENCE [LARGE SCALE GENOMIC DNA]</scope>
    <source>
        <strain evidence="1 2">M2</strain>
    </source>
</reference>
<evidence type="ECO:0000313" key="1">
    <source>
        <dbReference type="EMBL" id="MBW3128874.1"/>
    </source>
</evidence>
<organism evidence="1 2">
    <name type="scientific">Hymenobacter profundi</name>
    <dbReference type="NCBI Taxonomy" id="1982110"/>
    <lineage>
        <taxon>Bacteria</taxon>
        <taxon>Pseudomonadati</taxon>
        <taxon>Bacteroidota</taxon>
        <taxon>Cytophagia</taxon>
        <taxon>Cytophagales</taxon>
        <taxon>Hymenobacteraceae</taxon>
        <taxon>Hymenobacter</taxon>
    </lineage>
</organism>